<proteinExistence type="predicted"/>
<evidence type="ECO:0000256" key="2">
    <source>
        <dbReference type="ARBA" id="ARBA00023315"/>
    </source>
</evidence>
<keyword evidence="5" id="KW-1185">Reference proteome</keyword>
<dbReference type="RefSeq" id="WP_341399816.1">
    <property type="nucleotide sequence ID" value="NZ_JBBUTI010000009.1"/>
</dbReference>
<organism evidence="4 5">
    <name type="scientific">Ideonella margarita</name>
    <dbReference type="NCBI Taxonomy" id="2984191"/>
    <lineage>
        <taxon>Bacteria</taxon>
        <taxon>Pseudomonadati</taxon>
        <taxon>Pseudomonadota</taxon>
        <taxon>Betaproteobacteria</taxon>
        <taxon>Burkholderiales</taxon>
        <taxon>Sphaerotilaceae</taxon>
        <taxon>Ideonella</taxon>
    </lineage>
</organism>
<dbReference type="Pfam" id="PF00583">
    <property type="entry name" value="Acetyltransf_1"/>
    <property type="match status" value="1"/>
</dbReference>
<gene>
    <name evidence="4" type="ORF">AACH00_14190</name>
</gene>
<dbReference type="EMBL" id="JBBUTI010000009">
    <property type="protein sequence ID" value="MEK8047509.1"/>
    <property type="molecule type" value="Genomic_DNA"/>
</dbReference>
<evidence type="ECO:0000313" key="4">
    <source>
        <dbReference type="EMBL" id="MEK8047509.1"/>
    </source>
</evidence>
<reference evidence="4 5" key="1">
    <citation type="submission" date="2024-04" db="EMBL/GenBank/DDBJ databases">
        <title>Novel species of the genus Ideonella isolated from streams.</title>
        <authorList>
            <person name="Lu H."/>
        </authorList>
    </citation>
    <scope>NUCLEOTIDE SEQUENCE [LARGE SCALE GENOMIC DNA]</scope>
    <source>
        <strain evidence="4 5">LYT19W</strain>
    </source>
</reference>
<dbReference type="Gene3D" id="3.40.630.30">
    <property type="match status" value="1"/>
</dbReference>
<keyword evidence="1" id="KW-0808">Transferase</keyword>
<dbReference type="InterPro" id="IPR050832">
    <property type="entry name" value="Bact_Acetyltransf"/>
</dbReference>
<dbReference type="SUPFAM" id="SSF55729">
    <property type="entry name" value="Acyl-CoA N-acyltransferases (Nat)"/>
    <property type="match status" value="1"/>
</dbReference>
<accession>A0ABU9C9W9</accession>
<feature type="domain" description="N-acetyltransferase" evidence="3">
    <location>
        <begin position="3"/>
        <end position="154"/>
    </location>
</feature>
<sequence length="162" mass="16661">MRVALEPADQPGVVALIAALDAYQDSLYPPEARYALDLGALTQPNVLFAVARDAQGAAVGCGAVVLGGLPGADVGEVKRMYVAPAARGQGVAHQLMQLLEAAAQARGCRTLKLETGPLQPEAIAFYRACGFSVCGAFGSYAEHPLSVFMGKALAPGLLPPKA</sequence>
<evidence type="ECO:0000259" key="3">
    <source>
        <dbReference type="PROSITE" id="PS51186"/>
    </source>
</evidence>
<dbReference type="InterPro" id="IPR000182">
    <property type="entry name" value="GNAT_dom"/>
</dbReference>
<dbReference type="InterPro" id="IPR016181">
    <property type="entry name" value="Acyl_CoA_acyltransferase"/>
</dbReference>
<protein>
    <submittedName>
        <fullName evidence="4">GNAT family N-acetyltransferase</fullName>
    </submittedName>
</protein>
<name>A0ABU9C9W9_9BURK</name>
<evidence type="ECO:0000256" key="1">
    <source>
        <dbReference type="ARBA" id="ARBA00022679"/>
    </source>
</evidence>
<evidence type="ECO:0000313" key="5">
    <source>
        <dbReference type="Proteomes" id="UP001379945"/>
    </source>
</evidence>
<dbReference type="CDD" id="cd04301">
    <property type="entry name" value="NAT_SF"/>
    <property type="match status" value="1"/>
</dbReference>
<comment type="caution">
    <text evidence="4">The sequence shown here is derived from an EMBL/GenBank/DDBJ whole genome shotgun (WGS) entry which is preliminary data.</text>
</comment>
<dbReference type="PANTHER" id="PTHR43877">
    <property type="entry name" value="AMINOALKYLPHOSPHONATE N-ACETYLTRANSFERASE-RELATED-RELATED"/>
    <property type="match status" value="1"/>
</dbReference>
<dbReference type="PROSITE" id="PS51186">
    <property type="entry name" value="GNAT"/>
    <property type="match status" value="1"/>
</dbReference>
<dbReference type="Proteomes" id="UP001379945">
    <property type="component" value="Unassembled WGS sequence"/>
</dbReference>
<keyword evidence="2" id="KW-0012">Acyltransferase</keyword>
<dbReference type="PANTHER" id="PTHR43877:SF2">
    <property type="entry name" value="AMINOALKYLPHOSPHONATE N-ACETYLTRANSFERASE-RELATED"/>
    <property type="match status" value="1"/>
</dbReference>